<evidence type="ECO:0000313" key="3">
    <source>
        <dbReference type="EMBL" id="MBP2385281.1"/>
    </source>
</evidence>
<protein>
    <submittedName>
        <fullName evidence="3">Maleylpyruvate isomerase</fullName>
        <ecNumber evidence="3">5.2.1.4</ecNumber>
    </submittedName>
</protein>
<dbReference type="InterPro" id="IPR034660">
    <property type="entry name" value="DinB/YfiT-like"/>
</dbReference>
<feature type="domain" description="MDMPI C-terminal" evidence="1">
    <location>
        <begin position="156"/>
        <end position="230"/>
    </location>
</feature>
<sequence length="245" mass="26571">MSELTQTELTHKVLSALSTLRQMVRTMDPAAAAEPSALPGWKRTQLLAHIDGFSRAATRQLDTAGAERPFEMYDGGMDRRHEAIELTALMRPDALLARTADALDALEASIRGISPAEWSLPTGFRDGGSVEDLFYAIWRELVIHTSDLALANSVADWDPDFCAHLFDALEGRVPDSRRYILQPHGAQRIVLGTGDDATVLSGTAFDLAAWLAGREPLGPIQATAGADGAALPELLPWFVKLKAKN</sequence>
<organism evidence="3 4">
    <name type="scientific">Paeniglutamicibacter kerguelensis</name>
    <dbReference type="NCBI Taxonomy" id="254788"/>
    <lineage>
        <taxon>Bacteria</taxon>
        <taxon>Bacillati</taxon>
        <taxon>Actinomycetota</taxon>
        <taxon>Actinomycetes</taxon>
        <taxon>Micrococcales</taxon>
        <taxon>Micrococcaceae</taxon>
        <taxon>Paeniglutamicibacter</taxon>
    </lineage>
</organism>
<dbReference type="SUPFAM" id="SSF109854">
    <property type="entry name" value="DinB/YfiT-like putative metalloenzymes"/>
    <property type="match status" value="1"/>
</dbReference>
<name>A0ABS4X9X7_9MICC</name>
<proteinExistence type="predicted"/>
<dbReference type="InterPro" id="IPR024344">
    <property type="entry name" value="MDMPI_metal-binding"/>
</dbReference>
<dbReference type="RefSeq" id="WP_209996081.1">
    <property type="nucleotide sequence ID" value="NZ_BAAAJY010000012.1"/>
</dbReference>
<dbReference type="Pfam" id="PF11716">
    <property type="entry name" value="MDMPI_N"/>
    <property type="match status" value="1"/>
</dbReference>
<accession>A0ABS4X9X7</accession>
<dbReference type="InterPro" id="IPR010872">
    <property type="entry name" value="MDMPI_C-term_domain"/>
</dbReference>
<dbReference type="SUPFAM" id="SSF55718">
    <property type="entry name" value="SCP-like"/>
    <property type="match status" value="1"/>
</dbReference>
<dbReference type="EC" id="5.2.1.4" evidence="3"/>
<dbReference type="GO" id="GO:0050077">
    <property type="term" value="F:maleylpyruvate isomerase activity"/>
    <property type="evidence" value="ECO:0007669"/>
    <property type="project" value="UniProtKB-EC"/>
</dbReference>
<feature type="domain" description="Mycothiol-dependent maleylpyruvate isomerase metal-binding" evidence="2">
    <location>
        <begin position="17"/>
        <end position="149"/>
    </location>
</feature>
<dbReference type="InterPro" id="IPR036527">
    <property type="entry name" value="SCP2_sterol-bd_dom_sf"/>
</dbReference>
<evidence type="ECO:0000259" key="2">
    <source>
        <dbReference type="Pfam" id="PF11716"/>
    </source>
</evidence>
<evidence type="ECO:0000313" key="4">
    <source>
        <dbReference type="Proteomes" id="UP001296993"/>
    </source>
</evidence>
<dbReference type="NCBIfam" id="TIGR03083">
    <property type="entry name" value="maleylpyruvate isomerase family mycothiol-dependent enzyme"/>
    <property type="match status" value="1"/>
</dbReference>
<dbReference type="Pfam" id="PF07398">
    <property type="entry name" value="MDMPI_C"/>
    <property type="match status" value="1"/>
</dbReference>
<dbReference type="InterPro" id="IPR017517">
    <property type="entry name" value="Maleyloyr_isom"/>
</dbReference>
<comment type="caution">
    <text evidence="3">The sequence shown here is derived from an EMBL/GenBank/DDBJ whole genome shotgun (WGS) entry which is preliminary data.</text>
</comment>
<dbReference type="Gene3D" id="1.20.120.450">
    <property type="entry name" value="dinb family like domain"/>
    <property type="match status" value="1"/>
</dbReference>
<evidence type="ECO:0000259" key="1">
    <source>
        <dbReference type="Pfam" id="PF07398"/>
    </source>
</evidence>
<reference evidence="3 4" key="1">
    <citation type="submission" date="2021-03" db="EMBL/GenBank/DDBJ databases">
        <title>Sequencing the genomes of 1000 actinobacteria strains.</title>
        <authorList>
            <person name="Klenk H.-P."/>
        </authorList>
    </citation>
    <scope>NUCLEOTIDE SEQUENCE [LARGE SCALE GENOMIC DNA]</scope>
    <source>
        <strain evidence="3 4">DSM 15797</strain>
    </source>
</reference>
<dbReference type="Proteomes" id="UP001296993">
    <property type="component" value="Unassembled WGS sequence"/>
</dbReference>
<dbReference type="EMBL" id="JAGIOF010000001">
    <property type="protein sequence ID" value="MBP2385281.1"/>
    <property type="molecule type" value="Genomic_DNA"/>
</dbReference>
<keyword evidence="3" id="KW-0413">Isomerase</keyword>
<gene>
    <name evidence="3" type="ORF">JOF47_000792</name>
</gene>
<keyword evidence="4" id="KW-1185">Reference proteome</keyword>